<dbReference type="InterPro" id="IPR049326">
    <property type="entry name" value="Rhodopsin_dom_fungi"/>
</dbReference>
<gene>
    <name evidence="8" type="ORF">C8F04DRAFT_1032308</name>
</gene>
<name>A0AAD6T6Z3_9AGAR</name>
<feature type="transmembrane region" description="Helical" evidence="6">
    <location>
        <begin position="41"/>
        <end position="62"/>
    </location>
</feature>
<feature type="domain" description="Rhodopsin" evidence="7">
    <location>
        <begin position="26"/>
        <end position="211"/>
    </location>
</feature>
<comment type="subcellular location">
    <subcellularLocation>
        <location evidence="1">Membrane</location>
        <topology evidence="1">Multi-pass membrane protein</topology>
    </subcellularLocation>
</comment>
<feature type="transmembrane region" description="Helical" evidence="6">
    <location>
        <begin position="152"/>
        <end position="176"/>
    </location>
</feature>
<dbReference type="Pfam" id="PF20684">
    <property type="entry name" value="Fung_rhodopsin"/>
    <property type="match status" value="1"/>
</dbReference>
<evidence type="ECO:0000256" key="6">
    <source>
        <dbReference type="SAM" id="Phobius"/>
    </source>
</evidence>
<keyword evidence="3 6" id="KW-1133">Transmembrane helix</keyword>
<dbReference type="PANTHER" id="PTHR33048">
    <property type="entry name" value="PTH11-LIKE INTEGRAL MEMBRANE PROTEIN (AFU_ORTHOLOGUE AFUA_5G11245)"/>
    <property type="match status" value="1"/>
</dbReference>
<evidence type="ECO:0000256" key="1">
    <source>
        <dbReference type="ARBA" id="ARBA00004141"/>
    </source>
</evidence>
<evidence type="ECO:0000313" key="9">
    <source>
        <dbReference type="Proteomes" id="UP001218188"/>
    </source>
</evidence>
<sequence>MPATIEQLRIVFCVVPPFACLVTYFRLYVRFRRGKLWWDDFWVFICTLCAIVFVAASLLHVQNPGTLKQHVKVSIYYMCAQLFYAVVWTARISILFMVIRLSSGRMRRLLFWLAIVFFGTWGILFAQVWWVCERQPGWKAVATPQCALGLDVAIAQVISDVLSDVILIAAPMRLLWGVQLQRGLKLRLRAVFATTSIATAVSLYHAYCVLRIGGITEFLAATIQLSVSLLVANLPVIVAVVFRLKADAETDNTEPLSVVTIGAIRDRPRNLALSTLGATTTQMGDTTHVNVHIVHTNDKWTESTPTGIDDEGFDKLTENQGPDRLELKVLSTQHGFVQ</sequence>
<evidence type="ECO:0000313" key="8">
    <source>
        <dbReference type="EMBL" id="KAJ7040558.1"/>
    </source>
</evidence>
<keyword evidence="4 6" id="KW-0472">Membrane</keyword>
<proteinExistence type="inferred from homology"/>
<comment type="caution">
    <text evidence="8">The sequence shown here is derived from an EMBL/GenBank/DDBJ whole genome shotgun (WGS) entry which is preliminary data.</text>
</comment>
<dbReference type="InterPro" id="IPR052337">
    <property type="entry name" value="SAT4-like"/>
</dbReference>
<organism evidence="8 9">
    <name type="scientific">Mycena alexandri</name>
    <dbReference type="NCBI Taxonomy" id="1745969"/>
    <lineage>
        <taxon>Eukaryota</taxon>
        <taxon>Fungi</taxon>
        <taxon>Dikarya</taxon>
        <taxon>Basidiomycota</taxon>
        <taxon>Agaricomycotina</taxon>
        <taxon>Agaricomycetes</taxon>
        <taxon>Agaricomycetidae</taxon>
        <taxon>Agaricales</taxon>
        <taxon>Marasmiineae</taxon>
        <taxon>Mycenaceae</taxon>
        <taxon>Mycena</taxon>
    </lineage>
</organism>
<dbReference type="PANTHER" id="PTHR33048:SF19">
    <property type="entry name" value="MEMBRANE PROTEIN PTH11-LIKE, PUTATIVE (AFU_ORTHOLOGUE AFUA_1G14080)-RELATED"/>
    <property type="match status" value="1"/>
</dbReference>
<dbReference type="EMBL" id="JARJCM010000021">
    <property type="protein sequence ID" value="KAJ7040558.1"/>
    <property type="molecule type" value="Genomic_DNA"/>
</dbReference>
<feature type="transmembrane region" description="Helical" evidence="6">
    <location>
        <begin position="188"/>
        <end position="207"/>
    </location>
</feature>
<protein>
    <recommendedName>
        <fullName evidence="7">Rhodopsin domain-containing protein</fullName>
    </recommendedName>
</protein>
<dbReference type="Proteomes" id="UP001218188">
    <property type="component" value="Unassembled WGS sequence"/>
</dbReference>
<dbReference type="AlphaFoldDB" id="A0AAD6T6Z3"/>
<reference evidence="8" key="1">
    <citation type="submission" date="2023-03" db="EMBL/GenBank/DDBJ databases">
        <title>Massive genome expansion in bonnet fungi (Mycena s.s.) driven by repeated elements and novel gene families across ecological guilds.</title>
        <authorList>
            <consortium name="Lawrence Berkeley National Laboratory"/>
            <person name="Harder C.B."/>
            <person name="Miyauchi S."/>
            <person name="Viragh M."/>
            <person name="Kuo A."/>
            <person name="Thoen E."/>
            <person name="Andreopoulos B."/>
            <person name="Lu D."/>
            <person name="Skrede I."/>
            <person name="Drula E."/>
            <person name="Henrissat B."/>
            <person name="Morin E."/>
            <person name="Kohler A."/>
            <person name="Barry K."/>
            <person name="LaButti K."/>
            <person name="Morin E."/>
            <person name="Salamov A."/>
            <person name="Lipzen A."/>
            <person name="Mereny Z."/>
            <person name="Hegedus B."/>
            <person name="Baldrian P."/>
            <person name="Stursova M."/>
            <person name="Weitz H."/>
            <person name="Taylor A."/>
            <person name="Grigoriev I.V."/>
            <person name="Nagy L.G."/>
            <person name="Martin F."/>
            <person name="Kauserud H."/>
        </authorList>
    </citation>
    <scope>NUCLEOTIDE SEQUENCE</scope>
    <source>
        <strain evidence="8">CBHHK200</strain>
    </source>
</reference>
<dbReference type="GO" id="GO:0016020">
    <property type="term" value="C:membrane"/>
    <property type="evidence" value="ECO:0007669"/>
    <property type="project" value="UniProtKB-SubCell"/>
</dbReference>
<comment type="similarity">
    <text evidence="5">Belongs to the SAT4 family.</text>
</comment>
<evidence type="ECO:0000259" key="7">
    <source>
        <dbReference type="Pfam" id="PF20684"/>
    </source>
</evidence>
<evidence type="ECO:0000256" key="4">
    <source>
        <dbReference type="ARBA" id="ARBA00023136"/>
    </source>
</evidence>
<keyword evidence="9" id="KW-1185">Reference proteome</keyword>
<feature type="transmembrane region" description="Helical" evidence="6">
    <location>
        <begin position="219"/>
        <end position="242"/>
    </location>
</feature>
<feature type="transmembrane region" description="Helical" evidence="6">
    <location>
        <begin position="6"/>
        <end position="29"/>
    </location>
</feature>
<feature type="transmembrane region" description="Helical" evidence="6">
    <location>
        <begin position="74"/>
        <end position="98"/>
    </location>
</feature>
<evidence type="ECO:0000256" key="5">
    <source>
        <dbReference type="ARBA" id="ARBA00038359"/>
    </source>
</evidence>
<evidence type="ECO:0000256" key="2">
    <source>
        <dbReference type="ARBA" id="ARBA00022692"/>
    </source>
</evidence>
<accession>A0AAD6T6Z3</accession>
<keyword evidence="2 6" id="KW-0812">Transmembrane</keyword>
<feature type="transmembrane region" description="Helical" evidence="6">
    <location>
        <begin position="110"/>
        <end position="132"/>
    </location>
</feature>
<evidence type="ECO:0000256" key="3">
    <source>
        <dbReference type="ARBA" id="ARBA00022989"/>
    </source>
</evidence>